<dbReference type="Pfam" id="PF18066">
    <property type="entry name" value="Phage_ABA_S"/>
    <property type="match status" value="1"/>
</dbReference>
<comment type="caution">
    <text evidence="2">The sequence shown here is derived from an EMBL/GenBank/DDBJ whole genome shotgun (WGS) entry which is preliminary data.</text>
</comment>
<dbReference type="EMBL" id="LAZR01011131">
    <property type="protein sequence ID" value="KKM63272.1"/>
    <property type="molecule type" value="Genomic_DNA"/>
</dbReference>
<dbReference type="AlphaFoldDB" id="A0A0F9M207"/>
<dbReference type="Gene3D" id="3.30.2120.10">
    <property type="entry name" value="Bacillus phage protein-like"/>
    <property type="match status" value="1"/>
</dbReference>
<dbReference type="InterPro" id="IPR041270">
    <property type="entry name" value="Phage_ABA_S"/>
</dbReference>
<evidence type="ECO:0000259" key="1">
    <source>
        <dbReference type="Pfam" id="PF18066"/>
    </source>
</evidence>
<dbReference type="InterPro" id="IPR028985">
    <property type="entry name" value="Bacillus_phage_prot-like"/>
</dbReference>
<name>A0A0F9M207_9ZZZZ</name>
<reference evidence="2" key="1">
    <citation type="journal article" date="2015" name="Nature">
        <title>Complex archaea that bridge the gap between prokaryotes and eukaryotes.</title>
        <authorList>
            <person name="Spang A."/>
            <person name="Saw J.H."/>
            <person name="Jorgensen S.L."/>
            <person name="Zaremba-Niedzwiedzka K."/>
            <person name="Martijn J."/>
            <person name="Lind A.E."/>
            <person name="van Eijk R."/>
            <person name="Schleper C."/>
            <person name="Guy L."/>
            <person name="Ettema T.J."/>
        </authorList>
    </citation>
    <scope>NUCLEOTIDE SEQUENCE</scope>
</reference>
<sequence length="120" mass="13732">MNESAIVKFLAEQMRLHKTRTGFAVEVYNPNWELKTLQPFDPWNSIAHAWAVVEWLHKEDWSLYLTSNPYGRTSAIFKRLQAEPNPEEAIVDGENSVPEAICIAATRALATDEQCKEWGL</sequence>
<protein>
    <recommendedName>
        <fullName evidence="1">Phage ABA sandwich domain-containing protein</fullName>
    </recommendedName>
</protein>
<organism evidence="2">
    <name type="scientific">marine sediment metagenome</name>
    <dbReference type="NCBI Taxonomy" id="412755"/>
    <lineage>
        <taxon>unclassified sequences</taxon>
        <taxon>metagenomes</taxon>
        <taxon>ecological metagenomes</taxon>
    </lineage>
</organism>
<accession>A0A0F9M207</accession>
<feature type="non-terminal residue" evidence="2">
    <location>
        <position position="120"/>
    </location>
</feature>
<feature type="domain" description="Phage ABA sandwich" evidence="1">
    <location>
        <begin position="28"/>
        <end position="105"/>
    </location>
</feature>
<evidence type="ECO:0000313" key="2">
    <source>
        <dbReference type="EMBL" id="KKM63272.1"/>
    </source>
</evidence>
<gene>
    <name evidence="2" type="ORF">LCGC14_1513210</name>
</gene>
<proteinExistence type="predicted"/>